<evidence type="ECO:0000313" key="2">
    <source>
        <dbReference type="EMBL" id="CAK6439753.1"/>
    </source>
</evidence>
<keyword evidence="3" id="KW-1185">Reference proteome</keyword>
<keyword evidence="1" id="KW-1133">Transmembrane helix</keyword>
<keyword evidence="1" id="KW-0472">Membrane</keyword>
<evidence type="ECO:0000256" key="1">
    <source>
        <dbReference type="SAM" id="Phobius"/>
    </source>
</evidence>
<sequence length="109" mass="13110">MCKEFTSSLFCQLGKILCNIFMILWYKSKFTTFIMNPNLKPFVVYFKRENLPKCFISTHLCVCVCVYVCISQLVYMYIMYIKHYIFTYKCAFIIQIIKMGEGFCFFLNR</sequence>
<feature type="transmembrane region" description="Helical" evidence="1">
    <location>
        <begin position="6"/>
        <end position="26"/>
    </location>
</feature>
<feature type="transmembrane region" description="Helical" evidence="1">
    <location>
        <begin position="55"/>
        <end position="78"/>
    </location>
</feature>
<name>A0ABN9ZP47_PIPNA</name>
<dbReference type="EMBL" id="OY882875">
    <property type="protein sequence ID" value="CAK6439753.1"/>
    <property type="molecule type" value="Genomic_DNA"/>
</dbReference>
<keyword evidence="1" id="KW-0812">Transmembrane</keyword>
<evidence type="ECO:0000313" key="3">
    <source>
        <dbReference type="Proteomes" id="UP001314169"/>
    </source>
</evidence>
<reference evidence="2" key="1">
    <citation type="submission" date="2023-12" db="EMBL/GenBank/DDBJ databases">
        <authorList>
            <person name="Brown T."/>
        </authorList>
    </citation>
    <scope>NUCLEOTIDE SEQUENCE</scope>
</reference>
<protein>
    <submittedName>
        <fullName evidence="2">Uncharacterized protein</fullName>
    </submittedName>
</protein>
<organism evidence="2 3">
    <name type="scientific">Pipistrellus nathusii</name>
    <name type="common">Nathusius' pipistrelle</name>
    <dbReference type="NCBI Taxonomy" id="59473"/>
    <lineage>
        <taxon>Eukaryota</taxon>
        <taxon>Metazoa</taxon>
        <taxon>Chordata</taxon>
        <taxon>Craniata</taxon>
        <taxon>Vertebrata</taxon>
        <taxon>Euteleostomi</taxon>
        <taxon>Mammalia</taxon>
        <taxon>Eutheria</taxon>
        <taxon>Laurasiatheria</taxon>
        <taxon>Chiroptera</taxon>
        <taxon>Yangochiroptera</taxon>
        <taxon>Vespertilionidae</taxon>
        <taxon>Pipistrellus</taxon>
    </lineage>
</organism>
<proteinExistence type="predicted"/>
<gene>
    <name evidence="2" type="ORF">MPIPNATIZW_LOCUS8059</name>
</gene>
<accession>A0ABN9ZP47</accession>
<dbReference type="Proteomes" id="UP001314169">
    <property type="component" value="Chromosome 18"/>
</dbReference>